<organism evidence="1 2">
    <name type="scientific">Thiothrix lacustris</name>
    <dbReference type="NCBI Taxonomy" id="525917"/>
    <lineage>
        <taxon>Bacteria</taxon>
        <taxon>Pseudomonadati</taxon>
        <taxon>Pseudomonadota</taxon>
        <taxon>Gammaproteobacteria</taxon>
        <taxon>Thiotrichales</taxon>
        <taxon>Thiotrichaceae</taxon>
        <taxon>Thiothrix</taxon>
    </lineage>
</organism>
<evidence type="ECO:0000313" key="1">
    <source>
        <dbReference type="EMBL" id="OQX11650.1"/>
    </source>
</evidence>
<dbReference type="EMBL" id="MTEJ01000083">
    <property type="protein sequence ID" value="OQX11650.1"/>
    <property type="molecule type" value="Genomic_DNA"/>
</dbReference>
<protein>
    <recommendedName>
        <fullName evidence="3">Nucleic acid-binding protein</fullName>
    </recommendedName>
</protein>
<reference evidence="1 2" key="1">
    <citation type="submission" date="2017-01" db="EMBL/GenBank/DDBJ databases">
        <title>Novel large sulfur bacteria in the metagenomes of groundwater-fed chemosynthetic microbial mats in the Lake Huron basin.</title>
        <authorList>
            <person name="Sharrar A.M."/>
            <person name="Flood B.E."/>
            <person name="Bailey J.V."/>
            <person name="Jones D.S."/>
            <person name="Biddanda B."/>
            <person name="Ruberg S.A."/>
            <person name="Marcus D.N."/>
            <person name="Dick G.J."/>
        </authorList>
    </citation>
    <scope>NUCLEOTIDE SEQUENCE [LARGE SCALE GENOMIC DNA]</scope>
    <source>
        <strain evidence="1">A8</strain>
    </source>
</reference>
<dbReference type="PANTHER" id="PTHR39550:SF1">
    <property type="entry name" value="SLL0658 PROTEIN"/>
    <property type="match status" value="1"/>
</dbReference>
<evidence type="ECO:0000313" key="2">
    <source>
        <dbReference type="Proteomes" id="UP000192491"/>
    </source>
</evidence>
<comment type="caution">
    <text evidence="1">The sequence shown here is derived from an EMBL/GenBank/DDBJ whole genome shotgun (WGS) entry which is preliminary data.</text>
</comment>
<accession>A0A1Y1QQS8</accession>
<evidence type="ECO:0008006" key="3">
    <source>
        <dbReference type="Google" id="ProtNLM"/>
    </source>
</evidence>
<dbReference type="InterPro" id="IPR021799">
    <property type="entry name" value="PIN-like_prokaryotic"/>
</dbReference>
<dbReference type="AlphaFoldDB" id="A0A1Y1QQS8"/>
<gene>
    <name evidence="1" type="ORF">BWK73_16965</name>
</gene>
<dbReference type="Proteomes" id="UP000192491">
    <property type="component" value="Unassembled WGS sequence"/>
</dbReference>
<dbReference type="PANTHER" id="PTHR39550">
    <property type="entry name" value="SLL0658 PROTEIN"/>
    <property type="match status" value="1"/>
</dbReference>
<sequence>MIVVSNTGPLIALAKLDRLDLLKRLVPDGVFIPPTIQRELWAKTGFEAPALEAALEDFIQIKRPQNVPAHAEIATMYLDEGEKQAIRLAASLTEPLFLLLDDKAGRQAANKLGLDVTGTAGLLLSTKKQGMIDAVMPLLNELREQGYWLSDALIAHVAQITQESP</sequence>
<dbReference type="Pfam" id="PF11848">
    <property type="entry name" value="DUF3368"/>
    <property type="match status" value="1"/>
</dbReference>
<name>A0A1Y1QQS8_9GAMM</name>
<proteinExistence type="predicted"/>